<accession>A0A9D4L9J0</accession>
<keyword evidence="2" id="KW-1185">Reference proteome</keyword>
<proteinExistence type="predicted"/>
<reference evidence="1" key="2">
    <citation type="submission" date="2020-11" db="EMBL/GenBank/DDBJ databases">
        <authorList>
            <person name="McCartney M.A."/>
            <person name="Auch B."/>
            <person name="Kono T."/>
            <person name="Mallez S."/>
            <person name="Becker A."/>
            <person name="Gohl D.M."/>
            <person name="Silverstein K.A.T."/>
            <person name="Koren S."/>
            <person name="Bechman K.B."/>
            <person name="Herman A."/>
            <person name="Abrahante J.E."/>
            <person name="Garbe J."/>
        </authorList>
    </citation>
    <scope>NUCLEOTIDE SEQUENCE</scope>
    <source>
        <strain evidence="1">Duluth1</strain>
        <tissue evidence="1">Whole animal</tissue>
    </source>
</reference>
<protein>
    <submittedName>
        <fullName evidence="1">Uncharacterized protein</fullName>
    </submittedName>
</protein>
<dbReference type="AlphaFoldDB" id="A0A9D4L9J0"/>
<evidence type="ECO:0000313" key="1">
    <source>
        <dbReference type="EMBL" id="KAH3853714.1"/>
    </source>
</evidence>
<dbReference type="EMBL" id="JAIWYP010000003">
    <property type="protein sequence ID" value="KAH3853714.1"/>
    <property type="molecule type" value="Genomic_DNA"/>
</dbReference>
<gene>
    <name evidence="1" type="ORF">DPMN_096246</name>
</gene>
<comment type="caution">
    <text evidence="1">The sequence shown here is derived from an EMBL/GenBank/DDBJ whole genome shotgun (WGS) entry which is preliminary data.</text>
</comment>
<sequence length="143" mass="16359">MHDDEDAERKSTSFGTDIDNQHSTFEYRAWTNVEPALTSTFDKSPEYRSGTNVEQALKSTFGKSFEYRAGANVVPALTSTFGKSPEYRAGANVEPALSSIFSKSPESQRCMIGWSRVRSPLWDPLWKRSLDFPHRQRTQERFK</sequence>
<name>A0A9D4L9J0_DREPO</name>
<evidence type="ECO:0000313" key="2">
    <source>
        <dbReference type="Proteomes" id="UP000828390"/>
    </source>
</evidence>
<reference evidence="1" key="1">
    <citation type="journal article" date="2019" name="bioRxiv">
        <title>The Genome of the Zebra Mussel, Dreissena polymorpha: A Resource for Invasive Species Research.</title>
        <authorList>
            <person name="McCartney M.A."/>
            <person name="Auch B."/>
            <person name="Kono T."/>
            <person name="Mallez S."/>
            <person name="Zhang Y."/>
            <person name="Obille A."/>
            <person name="Becker A."/>
            <person name="Abrahante J.E."/>
            <person name="Garbe J."/>
            <person name="Badalamenti J.P."/>
            <person name="Herman A."/>
            <person name="Mangelson H."/>
            <person name="Liachko I."/>
            <person name="Sullivan S."/>
            <person name="Sone E.D."/>
            <person name="Koren S."/>
            <person name="Silverstein K.A.T."/>
            <person name="Beckman K.B."/>
            <person name="Gohl D.M."/>
        </authorList>
    </citation>
    <scope>NUCLEOTIDE SEQUENCE</scope>
    <source>
        <strain evidence="1">Duluth1</strain>
        <tissue evidence="1">Whole animal</tissue>
    </source>
</reference>
<organism evidence="1 2">
    <name type="scientific">Dreissena polymorpha</name>
    <name type="common">Zebra mussel</name>
    <name type="synonym">Mytilus polymorpha</name>
    <dbReference type="NCBI Taxonomy" id="45954"/>
    <lineage>
        <taxon>Eukaryota</taxon>
        <taxon>Metazoa</taxon>
        <taxon>Spiralia</taxon>
        <taxon>Lophotrochozoa</taxon>
        <taxon>Mollusca</taxon>
        <taxon>Bivalvia</taxon>
        <taxon>Autobranchia</taxon>
        <taxon>Heteroconchia</taxon>
        <taxon>Euheterodonta</taxon>
        <taxon>Imparidentia</taxon>
        <taxon>Neoheterodontei</taxon>
        <taxon>Myida</taxon>
        <taxon>Dreissenoidea</taxon>
        <taxon>Dreissenidae</taxon>
        <taxon>Dreissena</taxon>
    </lineage>
</organism>
<dbReference type="Proteomes" id="UP000828390">
    <property type="component" value="Unassembled WGS sequence"/>
</dbReference>